<reference evidence="1 2" key="1">
    <citation type="submission" date="2022-07" db="EMBL/GenBank/DDBJ databases">
        <title>Photobacterium pectinilyticum sp. nov., a marine bacterium isolated from surface seawater of Qingdao offshore.</title>
        <authorList>
            <person name="Wang X."/>
        </authorList>
    </citation>
    <scope>NUCLEOTIDE SEQUENCE [LARGE SCALE GENOMIC DNA]</scope>
    <source>
        <strain evidence="1 2">ZSDE20</strain>
    </source>
</reference>
<dbReference type="Proteomes" id="UP001524460">
    <property type="component" value="Unassembled WGS sequence"/>
</dbReference>
<proteinExistence type="predicted"/>
<evidence type="ECO:0008006" key="3">
    <source>
        <dbReference type="Google" id="ProtNLM"/>
    </source>
</evidence>
<dbReference type="EMBL" id="JANEYT010000002">
    <property type="protein sequence ID" value="MCQ1056646.1"/>
    <property type="molecule type" value="Genomic_DNA"/>
</dbReference>
<dbReference type="RefSeq" id="WP_255040242.1">
    <property type="nucleotide sequence ID" value="NZ_JANEYT010000002.1"/>
</dbReference>
<keyword evidence="2" id="KW-1185">Reference proteome</keyword>
<gene>
    <name evidence="1" type="ORF">NHN17_01020</name>
</gene>
<accession>A0ABT1MVX9</accession>
<comment type="caution">
    <text evidence="1">The sequence shown here is derived from an EMBL/GenBank/DDBJ whole genome shotgun (WGS) entry which is preliminary data.</text>
</comment>
<dbReference type="SUPFAM" id="SSF46689">
    <property type="entry name" value="Homeodomain-like"/>
    <property type="match status" value="1"/>
</dbReference>
<organism evidence="1 2">
    <name type="scientific">Photobacterium pectinilyticum</name>
    <dbReference type="NCBI Taxonomy" id="2906793"/>
    <lineage>
        <taxon>Bacteria</taxon>
        <taxon>Pseudomonadati</taxon>
        <taxon>Pseudomonadota</taxon>
        <taxon>Gammaproteobacteria</taxon>
        <taxon>Vibrionales</taxon>
        <taxon>Vibrionaceae</taxon>
        <taxon>Photobacterium</taxon>
    </lineage>
</organism>
<name>A0ABT1MVX9_9GAMM</name>
<sequence>MPKPSIDLEIKEQGRTWLLPPYSYSLRRVANELNVGHATVHKWRDQLKKEGLLDEESSNQNAMFP</sequence>
<protein>
    <recommendedName>
        <fullName evidence="3">Transposase</fullName>
    </recommendedName>
</protein>
<evidence type="ECO:0000313" key="2">
    <source>
        <dbReference type="Proteomes" id="UP001524460"/>
    </source>
</evidence>
<dbReference type="InterPro" id="IPR009057">
    <property type="entry name" value="Homeodomain-like_sf"/>
</dbReference>
<evidence type="ECO:0000313" key="1">
    <source>
        <dbReference type="EMBL" id="MCQ1056646.1"/>
    </source>
</evidence>